<keyword evidence="9" id="KW-0413">Isomerase</keyword>
<comment type="similarity">
    <text evidence="3">Belongs to the phosphohexose mutase family.</text>
</comment>
<dbReference type="Pfam" id="PF24947">
    <property type="entry name" value="PGM1_C_vert_fung"/>
    <property type="match status" value="1"/>
</dbReference>
<dbReference type="FunFam" id="3.40.120.10:FF:000006">
    <property type="entry name" value="Phosphoglucomutase PgmA"/>
    <property type="match status" value="1"/>
</dbReference>
<evidence type="ECO:0000256" key="4">
    <source>
        <dbReference type="ARBA" id="ARBA00012728"/>
    </source>
</evidence>
<dbReference type="InterPro" id="IPR016066">
    <property type="entry name" value="A-D-PHexomutase_CS"/>
</dbReference>
<evidence type="ECO:0000256" key="11">
    <source>
        <dbReference type="ARBA" id="ARBA00049318"/>
    </source>
</evidence>
<keyword evidence="6" id="KW-0597">Phosphoprotein</keyword>
<dbReference type="GO" id="GO:0005829">
    <property type="term" value="C:cytosol"/>
    <property type="evidence" value="ECO:0007669"/>
    <property type="project" value="TreeGrafter"/>
</dbReference>
<evidence type="ECO:0000259" key="14">
    <source>
        <dbReference type="Pfam" id="PF02879"/>
    </source>
</evidence>
<dbReference type="Pfam" id="PF02879">
    <property type="entry name" value="PGM_PMM_II"/>
    <property type="match status" value="1"/>
</dbReference>
<dbReference type="Pfam" id="PF02880">
    <property type="entry name" value="PGM_PMM_III"/>
    <property type="match status" value="1"/>
</dbReference>
<evidence type="ECO:0000256" key="6">
    <source>
        <dbReference type="ARBA" id="ARBA00022553"/>
    </source>
</evidence>
<dbReference type="InterPro" id="IPR036900">
    <property type="entry name" value="A-D-PHexomutase_C_sf"/>
</dbReference>
<protein>
    <recommendedName>
        <fullName evidence="4">phosphoglucomutase (alpha-D-glucose-1,6-bisphosphate-dependent)</fullName>
        <ecNumber evidence="4">5.4.2.2</ecNumber>
    </recommendedName>
</protein>
<dbReference type="FunFam" id="3.40.120.10:FF:000005">
    <property type="entry name" value="Phosphoglucomutase 5"/>
    <property type="match status" value="1"/>
</dbReference>
<evidence type="ECO:0000256" key="9">
    <source>
        <dbReference type="ARBA" id="ARBA00023235"/>
    </source>
</evidence>
<dbReference type="GO" id="GO:0004614">
    <property type="term" value="F:phosphoglucomutase activity"/>
    <property type="evidence" value="ECO:0007669"/>
    <property type="project" value="UniProtKB-EC"/>
</dbReference>
<gene>
    <name evidence="16" type="ORF">E3Q22_03113</name>
</gene>
<dbReference type="EMBL" id="SPRC01000035">
    <property type="protein sequence ID" value="TIB77398.1"/>
    <property type="molecule type" value="Genomic_DNA"/>
</dbReference>
<sequence length="758" mass="83426">MTYIGQLPGLYWDEEKLKYFPITKKKPIIDNTASKPAEPARQIQLTPNLIKNPHRFNDAINLYHQTLDRRLRKQPNVKIYSHFYPISAAASLAERTIAVATSQLNSQLQKFNLDTEERKYILESSPGSVESLIAIDNDDNIGSYLLAIDKTLNRINQRREFVKYKSDVVSLSALTDNECVPIFISKIKRVFCAFLCFLTNAMSIESVQTKAFQDQKPGTSGLRKRVKVFQQDHYTENFVWATLQAMSNPPAKGSTLVLGGDGRYYGVECAQKVLKLSAAAGVKKVIVGQNAILSTPAASNLIRKYKADGGILMTASHNPGGPDNDFGIKFNVANGGPAPESVTNEIFNITKSLTSYSIAQLPDLDISKVGNFKHGNLEVEVVDSVKDYVELLKGIFDFDLIKKFLSENPSFKFLFDGLSGVTGSYGQAIFLGELGLSKDSVQNAVPLPDFGGLHPDPNLTYAHDLVERVEKDDITFGAASDGDGDRNMIIGKGVFVTPSDSVAIIADWAHVIPYFKGGLKGLARSMPTSGAIDRVAKVKNVEGFEVPTGWKFFGNLMDAGKLSICGEESFGTGSDHIREKDGLWAIVAWLNIIAAANQEHKGWNIKDILQAHYNKYGRNFFSRYDYEEVDSQAANNMIEHLTKTFETIDGTQLKATTSDTTFTVKESGNFSYTDPIDGSVSKNQGLYIVFQDGSRVIVRLSGTGSSGATIRLYVEKYSTESSEYGQDAQVGLLPLIEVALSLSKLQEFTGRTKPTVIT</sequence>
<dbReference type="PANTHER" id="PTHR22573">
    <property type="entry name" value="PHOSPHOHEXOMUTASE FAMILY MEMBER"/>
    <property type="match status" value="1"/>
</dbReference>
<dbReference type="InterPro" id="IPR005841">
    <property type="entry name" value="Alpha-D-phosphohexomutase_SF"/>
</dbReference>
<dbReference type="FunFam" id="3.30.310.50:FF:000002">
    <property type="entry name" value="Phosphoglucomutase 5"/>
    <property type="match status" value="1"/>
</dbReference>
<dbReference type="InterPro" id="IPR005844">
    <property type="entry name" value="A-D-PHexomutase_a/b/a-I"/>
</dbReference>
<dbReference type="GO" id="GO:0006006">
    <property type="term" value="P:glucose metabolic process"/>
    <property type="evidence" value="ECO:0007669"/>
    <property type="project" value="UniProtKB-KW"/>
</dbReference>
<evidence type="ECO:0000256" key="5">
    <source>
        <dbReference type="ARBA" id="ARBA00022526"/>
    </source>
</evidence>
<dbReference type="GO" id="GO:0000287">
    <property type="term" value="F:magnesium ion binding"/>
    <property type="evidence" value="ECO:0007669"/>
    <property type="project" value="InterPro"/>
</dbReference>
<evidence type="ECO:0000256" key="3">
    <source>
        <dbReference type="ARBA" id="ARBA00010231"/>
    </source>
</evidence>
<evidence type="ECO:0000259" key="13">
    <source>
        <dbReference type="Pfam" id="PF02878"/>
    </source>
</evidence>
<evidence type="ECO:0000256" key="1">
    <source>
        <dbReference type="ARBA" id="ARBA00000443"/>
    </source>
</evidence>
<dbReference type="AlphaFoldDB" id="A0A4T0M489"/>
<organism evidence="16 17">
    <name type="scientific">Wallemia mellicola</name>
    <dbReference type="NCBI Taxonomy" id="1708541"/>
    <lineage>
        <taxon>Eukaryota</taxon>
        <taxon>Fungi</taxon>
        <taxon>Dikarya</taxon>
        <taxon>Basidiomycota</taxon>
        <taxon>Wallemiomycotina</taxon>
        <taxon>Wallemiomycetes</taxon>
        <taxon>Wallemiales</taxon>
        <taxon>Wallemiaceae</taxon>
        <taxon>Wallemia</taxon>
    </lineage>
</organism>
<evidence type="ECO:0000313" key="17">
    <source>
        <dbReference type="Proteomes" id="UP000310685"/>
    </source>
</evidence>
<dbReference type="PROSITE" id="PS00710">
    <property type="entry name" value="PGM_PMM"/>
    <property type="match status" value="1"/>
</dbReference>
<keyword evidence="8" id="KW-0460">Magnesium</keyword>
<dbReference type="SUPFAM" id="SSF53738">
    <property type="entry name" value="Phosphoglucomutase, first 3 domains"/>
    <property type="match status" value="3"/>
</dbReference>
<dbReference type="Gene3D" id="3.40.120.10">
    <property type="entry name" value="Alpha-D-Glucose-1,6-Bisphosphate, subunit A, domain 3"/>
    <property type="match status" value="3"/>
</dbReference>
<evidence type="ECO:0000313" key="16">
    <source>
        <dbReference type="EMBL" id="TIB77398.1"/>
    </source>
</evidence>
<keyword evidence="7" id="KW-0479">Metal-binding</keyword>
<dbReference type="FunFam" id="3.40.120.10:FF:000004">
    <property type="entry name" value="Phosphoglucomutase 5"/>
    <property type="match status" value="1"/>
</dbReference>
<comment type="catalytic activity">
    <reaction evidence="12">
        <text>O-phospho-L-seryl-[protein] + alpha-D-glucose 1-phosphate = alpha-D-glucose 1,6-bisphosphate + L-seryl-[protein]</text>
        <dbReference type="Rhea" id="RHEA:68748"/>
        <dbReference type="Rhea" id="RHEA-COMP:9863"/>
        <dbReference type="Rhea" id="RHEA-COMP:11604"/>
        <dbReference type="ChEBI" id="CHEBI:29999"/>
        <dbReference type="ChEBI" id="CHEBI:58392"/>
        <dbReference type="ChEBI" id="CHEBI:58601"/>
        <dbReference type="ChEBI" id="CHEBI:83421"/>
    </reaction>
</comment>
<dbReference type="EC" id="5.4.2.2" evidence="4"/>
<evidence type="ECO:0000256" key="7">
    <source>
        <dbReference type="ARBA" id="ARBA00022723"/>
    </source>
</evidence>
<dbReference type="Proteomes" id="UP000310685">
    <property type="component" value="Unassembled WGS sequence"/>
</dbReference>
<dbReference type="InterPro" id="IPR005846">
    <property type="entry name" value="A-D-PHexomutase_a/b/a-III"/>
</dbReference>
<feature type="domain" description="Alpha-D-phosphohexomutase alpha/beta/alpha" evidence="13">
    <location>
        <begin position="215"/>
        <end position="355"/>
    </location>
</feature>
<comment type="cofactor">
    <cofactor evidence="2">
        <name>Mg(2+)</name>
        <dbReference type="ChEBI" id="CHEBI:18420"/>
    </cofactor>
</comment>
<dbReference type="PRINTS" id="PR00509">
    <property type="entry name" value="PGMPMM"/>
</dbReference>
<keyword evidence="10" id="KW-0119">Carbohydrate metabolism</keyword>
<dbReference type="PANTHER" id="PTHR22573:SF2">
    <property type="entry name" value="PHOSPHOGLUCOMUTASE"/>
    <property type="match status" value="1"/>
</dbReference>
<dbReference type="SUPFAM" id="SSF55957">
    <property type="entry name" value="Phosphoglucomutase, C-terminal domain"/>
    <property type="match status" value="1"/>
</dbReference>
<comment type="caution">
    <text evidence="16">The sequence shown here is derived from an EMBL/GenBank/DDBJ whole genome shotgun (WGS) entry which is preliminary data.</text>
</comment>
<evidence type="ECO:0000256" key="2">
    <source>
        <dbReference type="ARBA" id="ARBA00001946"/>
    </source>
</evidence>
<dbReference type="Gene3D" id="3.30.310.50">
    <property type="entry name" value="Alpha-D-phosphohexomutase, C-terminal domain"/>
    <property type="match status" value="1"/>
</dbReference>
<feature type="domain" description="Alpha-D-phosphohexomutase alpha/beta/alpha" evidence="14">
    <location>
        <begin position="387"/>
        <end position="490"/>
    </location>
</feature>
<keyword evidence="5" id="KW-0313">Glucose metabolism</keyword>
<dbReference type="InterPro" id="IPR045244">
    <property type="entry name" value="PGM"/>
</dbReference>
<dbReference type="InterPro" id="IPR016055">
    <property type="entry name" value="A-D-PHexomutase_a/b/a-I/II/III"/>
</dbReference>
<evidence type="ECO:0000256" key="10">
    <source>
        <dbReference type="ARBA" id="ARBA00023277"/>
    </source>
</evidence>
<evidence type="ECO:0000256" key="12">
    <source>
        <dbReference type="ARBA" id="ARBA00049409"/>
    </source>
</evidence>
<dbReference type="InterPro" id="IPR005845">
    <property type="entry name" value="A-D-PHexomutase_a/b/a-II"/>
</dbReference>
<dbReference type="Pfam" id="PF02878">
    <property type="entry name" value="PGM_PMM_I"/>
    <property type="match status" value="1"/>
</dbReference>
<evidence type="ECO:0000256" key="8">
    <source>
        <dbReference type="ARBA" id="ARBA00022842"/>
    </source>
</evidence>
<proteinExistence type="inferred from homology"/>
<reference evidence="16 17" key="1">
    <citation type="submission" date="2019-03" db="EMBL/GenBank/DDBJ databases">
        <title>Sequencing 25 genomes of Wallemia mellicola.</title>
        <authorList>
            <person name="Gostincar C."/>
        </authorList>
    </citation>
    <scope>NUCLEOTIDE SEQUENCE [LARGE SCALE GENOMIC DNA]</scope>
    <source>
        <strain evidence="16 17">EXF-6152</strain>
    </source>
</reference>
<dbReference type="CDD" id="cd03085">
    <property type="entry name" value="PGM1"/>
    <property type="match status" value="1"/>
</dbReference>
<evidence type="ECO:0000259" key="15">
    <source>
        <dbReference type="Pfam" id="PF02880"/>
    </source>
</evidence>
<comment type="catalytic activity">
    <reaction evidence="11">
        <text>alpha-D-glucose 1,6-bisphosphate + L-seryl-[protein] = O-phospho-L-seryl-[protein] + alpha-D-glucose 6-phosphate</text>
        <dbReference type="Rhea" id="RHEA:68752"/>
        <dbReference type="Rhea" id="RHEA-COMP:9863"/>
        <dbReference type="Rhea" id="RHEA-COMP:11604"/>
        <dbReference type="ChEBI" id="CHEBI:29999"/>
        <dbReference type="ChEBI" id="CHEBI:58225"/>
        <dbReference type="ChEBI" id="CHEBI:58392"/>
        <dbReference type="ChEBI" id="CHEBI:83421"/>
    </reaction>
</comment>
<name>A0A4T0M489_9BASI</name>
<accession>A0A4T0M489</accession>
<feature type="domain" description="Alpha-D-phosphohexomutase alpha/beta/alpha" evidence="15">
    <location>
        <begin position="504"/>
        <end position="616"/>
    </location>
</feature>
<comment type="catalytic activity">
    <reaction evidence="1">
        <text>alpha-D-glucose 1-phosphate = alpha-D-glucose 6-phosphate</text>
        <dbReference type="Rhea" id="RHEA:23536"/>
        <dbReference type="ChEBI" id="CHEBI:58225"/>
        <dbReference type="ChEBI" id="CHEBI:58601"/>
        <dbReference type="EC" id="5.4.2.2"/>
    </reaction>
</comment>
<dbReference type="NCBIfam" id="NF005737">
    <property type="entry name" value="PRK07564.1-1"/>
    <property type="match status" value="1"/>
</dbReference>